<reference evidence="2 3" key="1">
    <citation type="submission" date="2015-05" db="EMBL/GenBank/DDBJ databases">
        <authorList>
            <person name="Wang D.B."/>
            <person name="Wang M."/>
        </authorList>
    </citation>
    <scope>NUCLEOTIDE SEQUENCE [LARGE SCALE GENOMIC DNA]</scope>
    <source>
        <strain evidence="2">VL1</strain>
    </source>
</reference>
<evidence type="ECO:0000313" key="2">
    <source>
        <dbReference type="EMBL" id="CRJ81517.1"/>
    </source>
</evidence>
<organism evidence="2 3">
    <name type="scientific">Verticillium longisporum</name>
    <name type="common">Verticillium dahliae var. longisporum</name>
    <dbReference type="NCBI Taxonomy" id="100787"/>
    <lineage>
        <taxon>Eukaryota</taxon>
        <taxon>Fungi</taxon>
        <taxon>Dikarya</taxon>
        <taxon>Ascomycota</taxon>
        <taxon>Pezizomycotina</taxon>
        <taxon>Sordariomycetes</taxon>
        <taxon>Hypocreomycetidae</taxon>
        <taxon>Glomerellales</taxon>
        <taxon>Plectosphaerellaceae</taxon>
        <taxon>Verticillium</taxon>
    </lineage>
</organism>
<keyword evidence="3" id="KW-1185">Reference proteome</keyword>
<dbReference type="Proteomes" id="UP000044602">
    <property type="component" value="Unassembled WGS sequence"/>
</dbReference>
<gene>
    <name evidence="2" type="ORF">BN1708_001913</name>
</gene>
<evidence type="ECO:0000256" key="1">
    <source>
        <dbReference type="SAM" id="MobiDB-lite"/>
    </source>
</evidence>
<sequence>MVSADGLFQTKLILQKAPLPSVPPELPQADKRADPVVAGNNGLTVDGSNSTATLWAEMLRKKYKVPGIVGFLLNHPITQNGHELWTAVVPKKAGLAALLRDLGLAEMLR</sequence>
<feature type="region of interest" description="Disordered" evidence="1">
    <location>
        <begin position="23"/>
        <end position="44"/>
    </location>
</feature>
<protein>
    <submittedName>
        <fullName evidence="2">Uncharacterized protein</fullName>
    </submittedName>
</protein>
<dbReference type="AlphaFoldDB" id="A0A0G4KCX7"/>
<accession>A0A0G4KCX7</accession>
<evidence type="ECO:0000313" key="3">
    <source>
        <dbReference type="Proteomes" id="UP000044602"/>
    </source>
</evidence>
<proteinExistence type="predicted"/>
<dbReference type="EMBL" id="CVQH01000002">
    <property type="protein sequence ID" value="CRJ81517.1"/>
    <property type="molecule type" value="Genomic_DNA"/>
</dbReference>
<name>A0A0G4KCX7_VERLO</name>